<comment type="subcellular location">
    <subcellularLocation>
        <location evidence="1">Membrane</location>
        <topology evidence="1">Single-pass membrane protein</topology>
    </subcellularLocation>
</comment>
<feature type="domain" description="Band 7" evidence="4">
    <location>
        <begin position="33"/>
        <end position="205"/>
    </location>
</feature>
<name>W9VDV0_9GAMM</name>
<proteinExistence type="inferred from homology"/>
<gene>
    <name evidence="5" type="ORF">D779_2893</name>
</gene>
<reference evidence="5 6" key="1">
    <citation type="submission" date="2012-11" db="EMBL/GenBank/DDBJ databases">
        <title>Genome assembly of Thiorhodococcus sp. AK35.</title>
        <authorList>
            <person name="Nupur N."/>
            <person name="Khatri I."/>
            <person name="Subramanian S."/>
            <person name="Pinnaka A."/>
        </authorList>
    </citation>
    <scope>NUCLEOTIDE SEQUENCE [LARGE SCALE GENOMIC DNA]</scope>
    <source>
        <strain evidence="5 6">AK35</strain>
    </source>
</reference>
<evidence type="ECO:0000313" key="6">
    <source>
        <dbReference type="Proteomes" id="UP000019460"/>
    </source>
</evidence>
<dbReference type="Proteomes" id="UP000019460">
    <property type="component" value="Unassembled WGS sequence"/>
</dbReference>
<dbReference type="eggNOG" id="COG0330">
    <property type="taxonomic scope" value="Bacteria"/>
</dbReference>
<evidence type="ECO:0000313" key="5">
    <source>
        <dbReference type="EMBL" id="EXJ14222.1"/>
    </source>
</evidence>
<dbReference type="GO" id="GO:0016020">
    <property type="term" value="C:membrane"/>
    <property type="evidence" value="ECO:0007669"/>
    <property type="project" value="UniProtKB-SubCell"/>
</dbReference>
<dbReference type="AlphaFoldDB" id="W9VDV0"/>
<keyword evidence="6" id="KW-1185">Reference proteome</keyword>
<organism evidence="5 6">
    <name type="scientific">Imhoffiella purpurea</name>
    <dbReference type="NCBI Taxonomy" id="1249627"/>
    <lineage>
        <taxon>Bacteria</taxon>
        <taxon>Pseudomonadati</taxon>
        <taxon>Pseudomonadota</taxon>
        <taxon>Gammaproteobacteria</taxon>
        <taxon>Chromatiales</taxon>
        <taxon>Chromatiaceae</taxon>
        <taxon>Imhoffiella</taxon>
    </lineage>
</organism>
<dbReference type="InterPro" id="IPR010201">
    <property type="entry name" value="HflK"/>
</dbReference>
<dbReference type="PANTHER" id="PTHR42911:SF1">
    <property type="entry name" value="MODULATOR OF FTSH PROTEASE HFLC"/>
    <property type="match status" value="1"/>
</dbReference>
<dbReference type="PATRIC" id="fig|1249627.3.peg.3059"/>
<protein>
    <recommendedName>
        <fullName evidence="3">Protein HflK</fullName>
    </recommendedName>
</protein>
<evidence type="ECO:0000256" key="3">
    <source>
        <dbReference type="RuleBase" id="RU364113"/>
    </source>
</evidence>
<sequence>MKLSEDIARVLNASRVFLWVLLLLVLPGIYLASGFYSVGPEQRGVLYRFGRMLDDRVLPGMHYRLPWPIERVERLATTAVRSIELDLSEGAGERLQGELTSGDLGLAAVALVLQYTIEGPGDFQTRVLEPESLLRQLTRAEAIQYVAGQRIDTLLTTGRNRLQSSPRQTLQAQVRVLRLGINVTSVQIKRLEPAEPVKRAFDEVAAARAEKQKLIQMERGERSSRLARARGDANQTLQRAQAYASERLEQARGDYAHFTTTWREYRRSPDIMGRRLYLETLETVLGRARVTVASPSRVQPPESSSPRHP</sequence>
<dbReference type="SMART" id="SM00244">
    <property type="entry name" value="PHB"/>
    <property type="match status" value="1"/>
</dbReference>
<accession>W9VDV0</accession>
<dbReference type="EMBL" id="AONC01000045">
    <property type="protein sequence ID" value="EXJ14222.1"/>
    <property type="molecule type" value="Genomic_DNA"/>
</dbReference>
<comment type="caution">
    <text evidence="5">The sequence shown here is derived from an EMBL/GenBank/DDBJ whole genome shotgun (WGS) entry which is preliminary data.</text>
</comment>
<evidence type="ECO:0000256" key="2">
    <source>
        <dbReference type="ARBA" id="ARBA00006971"/>
    </source>
</evidence>
<comment type="function">
    <text evidence="3">HflC and HflK could encode or regulate a protease.</text>
</comment>
<comment type="subunit">
    <text evidence="3">HflC and HflK may interact to form a multimeric complex.</text>
</comment>
<evidence type="ECO:0000259" key="4">
    <source>
        <dbReference type="SMART" id="SM00244"/>
    </source>
</evidence>
<evidence type="ECO:0000256" key="1">
    <source>
        <dbReference type="ARBA" id="ARBA00004167"/>
    </source>
</evidence>
<dbReference type="InterPro" id="IPR036013">
    <property type="entry name" value="Band_7/SPFH_dom_sf"/>
</dbReference>
<dbReference type="CDD" id="cd03404">
    <property type="entry name" value="SPFH_HflK"/>
    <property type="match status" value="1"/>
</dbReference>
<dbReference type="PANTHER" id="PTHR42911">
    <property type="entry name" value="MODULATOR OF FTSH PROTEASE HFLC"/>
    <property type="match status" value="1"/>
</dbReference>
<dbReference type="Gene3D" id="3.30.479.30">
    <property type="entry name" value="Band 7 domain"/>
    <property type="match status" value="1"/>
</dbReference>
<dbReference type="STRING" id="1249627.D779_2893"/>
<dbReference type="OrthoDB" id="9779595at2"/>
<dbReference type="SUPFAM" id="SSF117892">
    <property type="entry name" value="Band 7/SPFH domain"/>
    <property type="match status" value="1"/>
</dbReference>
<dbReference type="Pfam" id="PF01145">
    <property type="entry name" value="Band_7"/>
    <property type="match status" value="1"/>
</dbReference>
<comment type="similarity">
    <text evidence="2 3">Belongs to the band 7/mec-2 family. HflK subfamily.</text>
</comment>
<dbReference type="InterPro" id="IPR001107">
    <property type="entry name" value="Band_7"/>
</dbReference>
<dbReference type="RefSeq" id="WP_043755510.1">
    <property type="nucleotide sequence ID" value="NZ_AONC01000045.1"/>
</dbReference>
<dbReference type="NCBIfam" id="TIGR01933">
    <property type="entry name" value="hflK"/>
    <property type="match status" value="1"/>
</dbReference>